<evidence type="ECO:0000313" key="1">
    <source>
        <dbReference type="EMBL" id="SFJ24193.1"/>
    </source>
</evidence>
<accession>A0A1I3PRR2</accession>
<evidence type="ECO:0000313" key="2">
    <source>
        <dbReference type="Proteomes" id="UP000183018"/>
    </source>
</evidence>
<dbReference type="STRING" id="289370.SAMN05216602_4404"/>
<dbReference type="Proteomes" id="UP000183018">
    <property type="component" value="Unassembled WGS sequence"/>
</dbReference>
<gene>
    <name evidence="1" type="ORF">SAMN05216602_4404</name>
</gene>
<organism evidence="1 2">
    <name type="scientific">Phytopseudomonas argentinensis</name>
    <dbReference type="NCBI Taxonomy" id="289370"/>
    <lineage>
        <taxon>Bacteria</taxon>
        <taxon>Pseudomonadati</taxon>
        <taxon>Pseudomonadota</taxon>
        <taxon>Gammaproteobacteria</taxon>
        <taxon>Pseudomonadales</taxon>
        <taxon>Pseudomonadaceae</taxon>
        <taxon>Phytopseudomonas</taxon>
    </lineage>
</organism>
<keyword evidence="2" id="KW-1185">Reference proteome</keyword>
<dbReference type="EMBL" id="FORC01000006">
    <property type="protein sequence ID" value="SFJ24193.1"/>
    <property type="molecule type" value="Genomic_DNA"/>
</dbReference>
<proteinExistence type="predicted"/>
<reference evidence="2" key="1">
    <citation type="submission" date="2016-10" db="EMBL/GenBank/DDBJ databases">
        <authorList>
            <person name="Varghese N."/>
            <person name="Submissions S."/>
        </authorList>
    </citation>
    <scope>NUCLEOTIDE SEQUENCE [LARGE SCALE GENOMIC DNA]</scope>
    <source>
        <strain evidence="2">LMG 22563</strain>
    </source>
</reference>
<name>A0A1I3PRR2_9GAMM</name>
<sequence>MAPTLLFTPDSRRVVVLGQCGKAARSEVRSMSRERVMRHGGLL</sequence>
<dbReference type="AlphaFoldDB" id="A0A1I3PRR2"/>
<protein>
    <submittedName>
        <fullName evidence="1">Uncharacterized protein</fullName>
    </submittedName>
</protein>